<feature type="transmembrane region" description="Helical" evidence="7">
    <location>
        <begin position="7"/>
        <end position="34"/>
    </location>
</feature>
<evidence type="ECO:0000256" key="3">
    <source>
        <dbReference type="ARBA" id="ARBA00022519"/>
    </source>
</evidence>
<feature type="transmembrane region" description="Helical" evidence="7">
    <location>
        <begin position="402"/>
        <end position="423"/>
    </location>
</feature>
<evidence type="ECO:0000256" key="6">
    <source>
        <dbReference type="ARBA" id="ARBA00023136"/>
    </source>
</evidence>
<evidence type="ECO:0000256" key="1">
    <source>
        <dbReference type="ARBA" id="ARBA00004429"/>
    </source>
</evidence>
<feature type="transmembrane region" description="Helical" evidence="7">
    <location>
        <begin position="308"/>
        <end position="327"/>
    </location>
</feature>
<comment type="subcellular location">
    <subcellularLocation>
        <location evidence="1 7">Cell inner membrane</location>
        <topology evidence="1 7">Multi-pass membrane protein</topology>
    </subcellularLocation>
</comment>
<comment type="caution">
    <text evidence="9">The sequence shown here is derived from an EMBL/GenBank/DDBJ whole genome shotgun (WGS) entry which is preliminary data.</text>
</comment>
<dbReference type="NCBIfam" id="TIGR00786">
    <property type="entry name" value="dctM"/>
    <property type="match status" value="1"/>
</dbReference>
<feature type="transmembrane region" description="Helical" evidence="7">
    <location>
        <begin position="214"/>
        <end position="236"/>
    </location>
</feature>
<keyword evidence="4 7" id="KW-0812">Transmembrane</keyword>
<name>A0A2G8R9F0_9RHOB</name>
<gene>
    <name evidence="9" type="ORF">P775_21195</name>
</gene>
<keyword evidence="5 7" id="KW-1133">Transmembrane helix</keyword>
<sequence length="428" mass="45068">MIATTLIVLFGLMILSVPVAAVLGLTGVILSALYAFIPATRAAGTISWSAMNDGILVAVPLFVLMGEILLRSGVAARMYGAMAGWLSWLPGGLMHANIGTSMLFAATSGSSVATAATVGTTAIPEIKRHGYNEPLFLGSIAASGTLGILIPPSINLIIYGALTNASIPSLYLAGFIPGIGLALMFSLTVWIICRLRPDMAGDSIHVSWAERRNGLPHLIPPIAIFFLVVGSIYAGWATPTEAAALGVLGALGIAALSRSLTRAMLHAAFSGTMRTTGMLLAIVMAAYFLNYIFGSVGLTTNVVRFFEGLTWGPVWTLITIIVFYLLLGLFMETLSLMVATVPIFAPIVVSLGYDPVWFGILVILLIETAMITPPVGINLFVVQGVRGPGGPLSDVVRGVLPFLATLLMAVVLVVLFPQIVLFLPEWLG</sequence>
<comment type="similarity">
    <text evidence="7">Belongs to the TRAP transporter large permease family.</text>
</comment>
<dbReference type="PANTHER" id="PTHR33362">
    <property type="entry name" value="SIALIC ACID TRAP TRANSPORTER PERMEASE PROTEIN SIAT-RELATED"/>
    <property type="match status" value="1"/>
</dbReference>
<organism evidence="9 10">
    <name type="scientific">Puniceibacterium antarcticum</name>
    <dbReference type="NCBI Taxonomy" id="1206336"/>
    <lineage>
        <taxon>Bacteria</taxon>
        <taxon>Pseudomonadati</taxon>
        <taxon>Pseudomonadota</taxon>
        <taxon>Alphaproteobacteria</taxon>
        <taxon>Rhodobacterales</taxon>
        <taxon>Paracoccaceae</taxon>
        <taxon>Puniceibacterium</taxon>
    </lineage>
</organism>
<protein>
    <recommendedName>
        <fullName evidence="7">TRAP transporter large permease protein</fullName>
    </recommendedName>
</protein>
<feature type="transmembrane region" description="Helical" evidence="7">
    <location>
        <begin position="359"/>
        <end position="381"/>
    </location>
</feature>
<dbReference type="InterPro" id="IPR004681">
    <property type="entry name" value="TRAP_DctM"/>
</dbReference>
<dbReference type="RefSeq" id="WP_099912697.1">
    <property type="nucleotide sequence ID" value="NZ_AWWI01000134.1"/>
</dbReference>
<dbReference type="AlphaFoldDB" id="A0A2G8R9F0"/>
<evidence type="ECO:0000256" key="4">
    <source>
        <dbReference type="ARBA" id="ARBA00022692"/>
    </source>
</evidence>
<evidence type="ECO:0000313" key="10">
    <source>
        <dbReference type="Proteomes" id="UP000231259"/>
    </source>
</evidence>
<dbReference type="InterPro" id="IPR010656">
    <property type="entry name" value="DctM"/>
</dbReference>
<proteinExistence type="inferred from homology"/>
<comment type="subunit">
    <text evidence="7">The complex comprises the extracytoplasmic solute receptor protein and the two transmembrane proteins.</text>
</comment>
<feature type="transmembrane region" description="Helical" evidence="7">
    <location>
        <begin position="277"/>
        <end position="296"/>
    </location>
</feature>
<dbReference type="Pfam" id="PF06808">
    <property type="entry name" value="DctM"/>
    <property type="match status" value="1"/>
</dbReference>
<dbReference type="GO" id="GO:0022857">
    <property type="term" value="F:transmembrane transporter activity"/>
    <property type="evidence" value="ECO:0007669"/>
    <property type="project" value="UniProtKB-UniRule"/>
</dbReference>
<comment type="function">
    <text evidence="7">Part of the tripartite ATP-independent periplasmic (TRAP) transport system.</text>
</comment>
<keyword evidence="3 7" id="KW-0997">Cell inner membrane</keyword>
<evidence type="ECO:0000313" key="9">
    <source>
        <dbReference type="EMBL" id="PIL18164.1"/>
    </source>
</evidence>
<dbReference type="PIRSF" id="PIRSF006066">
    <property type="entry name" value="HI0050"/>
    <property type="match status" value="1"/>
</dbReference>
<accession>A0A2G8R9F0</accession>
<feature type="domain" description="TRAP C4-dicarboxylate transport system permease DctM subunit" evidence="8">
    <location>
        <begin position="6"/>
        <end position="419"/>
    </location>
</feature>
<keyword evidence="10" id="KW-1185">Reference proteome</keyword>
<keyword evidence="7" id="KW-0813">Transport</keyword>
<feature type="transmembrane region" description="Helical" evidence="7">
    <location>
        <begin position="334"/>
        <end position="353"/>
    </location>
</feature>
<dbReference type="OrthoDB" id="9790209at2"/>
<dbReference type="GO" id="GO:0005886">
    <property type="term" value="C:plasma membrane"/>
    <property type="evidence" value="ECO:0007669"/>
    <property type="project" value="UniProtKB-SubCell"/>
</dbReference>
<feature type="transmembrane region" description="Helical" evidence="7">
    <location>
        <begin position="135"/>
        <end position="158"/>
    </location>
</feature>
<evidence type="ECO:0000256" key="5">
    <source>
        <dbReference type="ARBA" id="ARBA00022989"/>
    </source>
</evidence>
<dbReference type="EMBL" id="AWWI01000134">
    <property type="protein sequence ID" value="PIL18164.1"/>
    <property type="molecule type" value="Genomic_DNA"/>
</dbReference>
<evidence type="ECO:0000256" key="7">
    <source>
        <dbReference type="RuleBase" id="RU369079"/>
    </source>
</evidence>
<dbReference type="PANTHER" id="PTHR33362:SF5">
    <property type="entry name" value="C4-DICARBOXYLATE TRAP TRANSPORTER LARGE PERMEASE PROTEIN DCTM"/>
    <property type="match status" value="1"/>
</dbReference>
<evidence type="ECO:0000256" key="2">
    <source>
        <dbReference type="ARBA" id="ARBA00022475"/>
    </source>
</evidence>
<evidence type="ECO:0000259" key="8">
    <source>
        <dbReference type="Pfam" id="PF06808"/>
    </source>
</evidence>
<reference evidence="9 10" key="1">
    <citation type="submission" date="2013-09" db="EMBL/GenBank/DDBJ databases">
        <title>Genome sequencing of Phaeobacter antarcticus sp. nov. SM1211.</title>
        <authorList>
            <person name="Zhang X.-Y."/>
            <person name="Liu C."/>
            <person name="Chen X.-L."/>
            <person name="Xie B.-B."/>
            <person name="Qin Q.-L."/>
            <person name="Rong J.-C."/>
            <person name="Zhang Y.-Z."/>
        </authorList>
    </citation>
    <scope>NUCLEOTIDE SEQUENCE [LARGE SCALE GENOMIC DNA]</scope>
    <source>
        <strain evidence="9 10">SM1211</strain>
    </source>
</reference>
<keyword evidence="2" id="KW-1003">Cell membrane</keyword>
<dbReference type="Proteomes" id="UP000231259">
    <property type="component" value="Unassembled WGS sequence"/>
</dbReference>
<feature type="transmembrane region" description="Helical" evidence="7">
    <location>
        <begin position="170"/>
        <end position="193"/>
    </location>
</feature>
<keyword evidence="6 7" id="KW-0472">Membrane</keyword>
<feature type="transmembrane region" description="Helical" evidence="7">
    <location>
        <begin position="242"/>
        <end position="265"/>
    </location>
</feature>
<feature type="transmembrane region" description="Helical" evidence="7">
    <location>
        <begin position="46"/>
        <end position="66"/>
    </location>
</feature>
<feature type="transmembrane region" description="Helical" evidence="7">
    <location>
        <begin position="78"/>
        <end position="96"/>
    </location>
</feature>